<evidence type="ECO:0000313" key="1">
    <source>
        <dbReference type="EMBL" id="PSO02099.1"/>
    </source>
</evidence>
<accession>A0A2R6BU59</accession>
<sequence>MALVLLVMLIGFELYLYSVTTSLEIYPSLAVLIYSTRYYNEWLAYETTKNFLNQFSYILTNESYIKLLFYIENKLKTNTQILYTLYGYTYLANVTNYVLGYYGLKNYYPLIYISSNIYLQKQGLFLHEKMELEIPVRFSISESLFGKVLSLIHQKDSTQNLYIFLASWIRENPQVNGKLVIKSFNETSYILLQINDCFLFALYNTCPVYLVNQTIFTSLPNLTFSL</sequence>
<organism evidence="1 2">
    <name type="scientific">Candidatus Marsarchaeota G2 archaeon ECH_B_SAG-E12</name>
    <dbReference type="NCBI Taxonomy" id="1978164"/>
    <lineage>
        <taxon>Archaea</taxon>
        <taxon>Candidatus Marsarchaeota</taxon>
        <taxon>Candidatus Marsarchaeota group 2</taxon>
    </lineage>
</organism>
<comment type="caution">
    <text evidence="1">The sequence shown here is derived from an EMBL/GenBank/DDBJ whole genome shotgun (WGS) entry which is preliminary data.</text>
</comment>
<proteinExistence type="predicted"/>
<name>A0A2R6BU59_9ARCH</name>
<reference evidence="1 2" key="1">
    <citation type="submission" date="2017-04" db="EMBL/GenBank/DDBJ databases">
        <title>Novel microbial lineages endemic to geothermal iron-oxide mats fill important gaps in the evolutionary history of Archaea.</title>
        <authorList>
            <person name="Jay Z.J."/>
            <person name="Beam J.P."/>
            <person name="Dlakic M."/>
            <person name="Rusch D.B."/>
            <person name="Kozubal M.A."/>
            <person name="Inskeep W.P."/>
        </authorList>
    </citation>
    <scope>NUCLEOTIDE SEQUENCE [LARGE SCALE GENOMIC DNA]</scope>
    <source>
        <strain evidence="1">ECH_B_SAG-E12</strain>
    </source>
</reference>
<dbReference type="EMBL" id="NEXL01000035">
    <property type="protein sequence ID" value="PSO02099.1"/>
    <property type="molecule type" value="Genomic_DNA"/>
</dbReference>
<dbReference type="AlphaFoldDB" id="A0A2R6BU59"/>
<evidence type="ECO:0000313" key="2">
    <source>
        <dbReference type="Proteomes" id="UP000240925"/>
    </source>
</evidence>
<protein>
    <submittedName>
        <fullName evidence="1">Uncharacterized protein</fullName>
    </submittedName>
</protein>
<dbReference type="Proteomes" id="UP000240925">
    <property type="component" value="Unassembled WGS sequence"/>
</dbReference>
<gene>
    <name evidence="1" type="ORF">B9Q10_01665</name>
</gene>